<feature type="compositionally biased region" description="Basic and acidic residues" evidence="1">
    <location>
        <begin position="1412"/>
        <end position="1422"/>
    </location>
</feature>
<protein>
    <submittedName>
        <fullName evidence="2">Uncharacterized protein</fullName>
    </submittedName>
</protein>
<feature type="compositionally biased region" description="Basic and acidic residues" evidence="1">
    <location>
        <begin position="1862"/>
        <end position="1874"/>
    </location>
</feature>
<dbReference type="EMBL" id="CP029503">
    <property type="protein sequence ID" value="AYU75870.1"/>
    <property type="molecule type" value="Genomic_DNA"/>
</dbReference>
<evidence type="ECO:0000313" key="3">
    <source>
        <dbReference type="Proteomes" id="UP000274082"/>
    </source>
</evidence>
<feature type="compositionally biased region" description="Low complexity" evidence="1">
    <location>
        <begin position="101"/>
        <end position="117"/>
    </location>
</feature>
<reference evidence="2 3" key="1">
    <citation type="journal article" date="2018" name="Sci. Rep.">
        <title>A complete Leishmania donovani reference genome identifies novel genetic variations associated with virulence.</title>
        <authorList>
            <person name="Lypaczewski P."/>
            <person name="Hoshizaki J."/>
            <person name="Zhang W.-W."/>
            <person name="McCall L.-I."/>
            <person name="Torcivia-Rodriguez J."/>
            <person name="Simonyan V."/>
            <person name="Kaur A."/>
            <person name="Dewar K."/>
            <person name="Matlashewski G."/>
        </authorList>
    </citation>
    <scope>NUCLEOTIDE SEQUENCE [LARGE SCALE GENOMIC DNA]</scope>
    <source>
        <strain evidence="2 3">LdCL</strain>
    </source>
</reference>
<feature type="compositionally biased region" description="Low complexity" evidence="1">
    <location>
        <begin position="53"/>
        <end position="69"/>
    </location>
</feature>
<accession>A0A3S5H5D4</accession>
<proteinExistence type="predicted"/>
<feature type="region of interest" description="Disordered" evidence="1">
    <location>
        <begin position="629"/>
        <end position="782"/>
    </location>
</feature>
<evidence type="ECO:0000313" key="2">
    <source>
        <dbReference type="EMBL" id="AYU75870.1"/>
    </source>
</evidence>
<gene>
    <name evidence="2" type="ORF">LdCL_040014600</name>
</gene>
<organism evidence="2 3">
    <name type="scientific">Leishmania donovani</name>
    <dbReference type="NCBI Taxonomy" id="5661"/>
    <lineage>
        <taxon>Eukaryota</taxon>
        <taxon>Discoba</taxon>
        <taxon>Euglenozoa</taxon>
        <taxon>Kinetoplastea</taxon>
        <taxon>Metakinetoplastina</taxon>
        <taxon>Trypanosomatida</taxon>
        <taxon>Trypanosomatidae</taxon>
        <taxon>Leishmaniinae</taxon>
        <taxon>Leishmania</taxon>
    </lineage>
</organism>
<dbReference type="OrthoDB" id="265745at2759"/>
<dbReference type="VEuPathDB" id="TriTrypDB:LDHU3_04.1120"/>
<feature type="compositionally biased region" description="Basic and acidic residues" evidence="1">
    <location>
        <begin position="1693"/>
        <end position="1703"/>
    </location>
</feature>
<dbReference type="VEuPathDB" id="TriTrypDB:LdBPK_040900.1"/>
<feature type="region of interest" description="Disordered" evidence="1">
    <location>
        <begin position="1682"/>
        <end position="1703"/>
    </location>
</feature>
<feature type="region of interest" description="Disordered" evidence="1">
    <location>
        <begin position="1371"/>
        <end position="1424"/>
    </location>
</feature>
<feature type="region of interest" description="Disordered" evidence="1">
    <location>
        <begin position="929"/>
        <end position="964"/>
    </location>
</feature>
<feature type="region of interest" description="Disordered" evidence="1">
    <location>
        <begin position="300"/>
        <end position="328"/>
    </location>
</feature>
<feature type="region of interest" description="Disordered" evidence="1">
    <location>
        <begin position="46"/>
        <end position="239"/>
    </location>
</feature>
<feature type="region of interest" description="Disordered" evidence="1">
    <location>
        <begin position="1"/>
        <end position="27"/>
    </location>
</feature>
<feature type="region of interest" description="Disordered" evidence="1">
    <location>
        <begin position="476"/>
        <end position="597"/>
    </location>
</feature>
<feature type="compositionally biased region" description="Low complexity" evidence="1">
    <location>
        <begin position="722"/>
        <end position="748"/>
    </location>
</feature>
<feature type="compositionally biased region" description="Low complexity" evidence="1">
    <location>
        <begin position="506"/>
        <end position="519"/>
    </location>
</feature>
<feature type="region of interest" description="Disordered" evidence="1">
    <location>
        <begin position="804"/>
        <end position="832"/>
    </location>
</feature>
<evidence type="ECO:0000256" key="1">
    <source>
        <dbReference type="SAM" id="MobiDB-lite"/>
    </source>
</evidence>
<keyword evidence="3" id="KW-1185">Reference proteome</keyword>
<feature type="region of interest" description="Disordered" evidence="1">
    <location>
        <begin position="881"/>
        <end position="901"/>
    </location>
</feature>
<feature type="compositionally biased region" description="Low complexity" evidence="1">
    <location>
        <begin position="175"/>
        <end position="213"/>
    </location>
</feature>
<feature type="compositionally biased region" description="Low complexity" evidence="1">
    <location>
        <begin position="1052"/>
        <end position="1071"/>
    </location>
</feature>
<feature type="compositionally biased region" description="Pro residues" evidence="1">
    <location>
        <begin position="126"/>
        <end position="135"/>
    </location>
</feature>
<feature type="compositionally biased region" description="Low complexity" evidence="1">
    <location>
        <begin position="813"/>
        <end position="826"/>
    </location>
</feature>
<feature type="compositionally biased region" description="Basic and acidic residues" evidence="1">
    <location>
        <begin position="634"/>
        <end position="647"/>
    </location>
</feature>
<feature type="compositionally biased region" description="Basic and acidic residues" evidence="1">
    <location>
        <begin position="520"/>
        <end position="529"/>
    </location>
</feature>
<feature type="region of interest" description="Disordered" evidence="1">
    <location>
        <begin position="1838"/>
        <end position="1874"/>
    </location>
</feature>
<dbReference type="VEuPathDB" id="TriTrypDB:LdCL_040014600"/>
<sequence length="1874" mass="200911">MSTARAGCSIRTTRAPSATSRPHTGRAWPIATSANTIYDSSTANLHYRHPNGASPATAATCTSAAHATPQQQQRAPSSRYPHSASSRLGSSHNRDVPFHTAPPASAGLALPPATAAAQRGSSPQHPLTPAPPQVSPHPASRGRQPTLAQLQHTPLVGRNGRRSAGSQTGFISRTSASGHSHGSPAPSSQHMPESPASAAAPSSSLSPQPQVSSDVASLMSGSHRRPPAPNTPCGVENSSKAAGARLEHACFVARANSSRPLQRPPPTSQTRRSVVYVEPTVAIADARPAPQLQLDTDLQAHSTTPRAAASAWRTGNDGNAAAAASPQQQLQPSLPLNYYALEPSLQLAQHRHVRHIVAGDLSSAPSSSHPQQQPVIVFVPQPRPAPPQQERLPRLYSSTTRPAGRPSRGAVQNNIYAGMAAEDTSSVASEATSTRSSFTRQVFRGATATASDIPTGSPYGAMPTYAVVMPRRNLTAPQKAGASAASVGHPPPSAPAETAKQPQHNSRYPPSSSRPSPQESRGHAAREQPRPPPQPPREKWPVLPQRTETANSQPPPRMRLPANPFYSEEMIPEQRRQDAWCGDASTRQSGHRGGDSVRVPLQRQLSLSHEEVLSLSAMLSSATVAAPIPTKTDPYADHTAPDGEPRPLHAVMPPPIIQCPHAAAEEEGAPRFSVRKAIPPQREPDAVPPRHSPPAEHTLPHGRSAADAGEAAAKETREQLSAAKAAAAAMTAAGAQSSKKPQQPQHQPDCSPYGENVDELLEADDRIMQPSRPQSSRHGAAVLSSPIQSIHSLQSPAVKCFSDAPRSVHTVTESETTTEQQQQPEPQLRPTSLGRVAVASVERGRCAVVKAELVPPPSAQLLPTVMDDITERDEDEQLNSVDPDRMNMTLPQKMDAPRCGDSTAVHGATEGLEPPRDAAVDAMGTAEERREGKEALCGPSTGADDGAKTLQEADDTSKPTEASAAPLVLGERYVYVDPLEEASMDAAYMLDTLEQQYVRINEETSEEMEDVMHVVELNRCDRAAAMPRSFMPKGRYPDVLPMLRYPEDEVPADASAATTTGSRSRPASSPSAEKLKYFPLREAAYLNLCATVWLSRFHAAEAQDLLASDDGTAASGEGHEGARPSSAAVIYHNLDHPSANLLAALDGRVSAYVQAFISETCAGRDGADPCNYEAACVRLRDENNIGCRPHGVWAEAAPQTLSFADHVTNILLTATVPHEAKRRRAEAARKTTAEEVAARRTWLYFLGASPWNYEVVAANEAYAAMPTAGARLAYAFMYKARTRNVDGGLGSLMFSMLSQQVPEAAFVDCLLMQEKLRLALLHSCSNIVACCALRQQALRKPRVPSKETPSASASVWTSPVLSTYLTLYEDSATPPTRRPPDGAPELFRLDRSPGVDEGASGKGGPSRTALCQHEDSHPKEEATPCGAAERVDLYSVAVQLNYFFPTKTQRGMHQLCAALIEDLIAMDALPVPEKVVTPEGVVLTDRTSIVDALVVEGAQAMQHIIMTLSARRKEVQPETADSYRTLRGSIDTAAVRAAMEKRLILFDPAIMCFLSTPVPINDLFEYAVTDGPPSMQPQSTGRKSWLVEVLRLQHVAETVQYTMEMQDAILVARQLNHLVVSAQQQRALADKHDPGQKHGRYSTRSVAEELQMDAVVVGQSMDQVLRRASSASLLGMLGVGNGERTAADEPSLEDLRDPNTNRDRSDVSVRAVLVALCSADPEKPTAEVQEYLRHLLALYFEVRTPDGNTVDSDDTQQVAMARLMTAEMATWDWFGDTMQNGTLRAGAAPAHCDKIRVSAEELASLCPRVLGRRVGVASTVVADATAAVIAASTAEAVEPAPRAHDEGNDDDSVLVAESAPRLPHDPRRSFAQEM</sequence>
<dbReference type="Proteomes" id="UP000274082">
    <property type="component" value="Chromosome 4"/>
</dbReference>
<feature type="region of interest" description="Disordered" evidence="1">
    <location>
        <begin position="1051"/>
        <end position="1071"/>
    </location>
</feature>
<feature type="compositionally biased region" description="Polar residues" evidence="1">
    <location>
        <begin position="164"/>
        <end position="174"/>
    </location>
</feature>
<feature type="compositionally biased region" description="Polar residues" evidence="1">
    <location>
        <begin position="10"/>
        <end position="22"/>
    </location>
</feature>
<name>A0A3S5H5D4_LEIDO</name>